<dbReference type="AlphaFoldDB" id="A0A9N8RTM2"/>
<dbReference type="EMBL" id="CAJQZC010000002">
    <property type="protein sequence ID" value="CAG4891590.1"/>
    <property type="molecule type" value="Genomic_DNA"/>
</dbReference>
<gene>
    <name evidence="3" type="ORF">LMG31841_01441</name>
</gene>
<proteinExistence type="predicted"/>
<organism evidence="3 4">
    <name type="scientific">Paraburkholderia saeva</name>
    <dbReference type="NCBI Taxonomy" id="2777537"/>
    <lineage>
        <taxon>Bacteria</taxon>
        <taxon>Pseudomonadati</taxon>
        <taxon>Pseudomonadota</taxon>
        <taxon>Betaproteobacteria</taxon>
        <taxon>Burkholderiales</taxon>
        <taxon>Burkholderiaceae</taxon>
        <taxon>Paraburkholderia</taxon>
    </lineage>
</organism>
<name>A0A9N8RTM2_9BURK</name>
<evidence type="ECO:0000256" key="1">
    <source>
        <dbReference type="SAM" id="MobiDB-lite"/>
    </source>
</evidence>
<feature type="signal peptide" evidence="2">
    <location>
        <begin position="1"/>
        <end position="26"/>
    </location>
</feature>
<feature type="region of interest" description="Disordered" evidence="1">
    <location>
        <begin position="29"/>
        <end position="49"/>
    </location>
</feature>
<protein>
    <recommendedName>
        <fullName evidence="5">Peptide-binding protein</fullName>
    </recommendedName>
</protein>
<evidence type="ECO:0008006" key="5">
    <source>
        <dbReference type="Google" id="ProtNLM"/>
    </source>
</evidence>
<evidence type="ECO:0000256" key="2">
    <source>
        <dbReference type="SAM" id="SignalP"/>
    </source>
</evidence>
<comment type="caution">
    <text evidence="3">The sequence shown here is derived from an EMBL/GenBank/DDBJ whole genome shotgun (WGS) entry which is preliminary data.</text>
</comment>
<accession>A0A9N8RTM2</accession>
<keyword evidence="4" id="KW-1185">Reference proteome</keyword>
<dbReference type="Proteomes" id="UP000789704">
    <property type="component" value="Unassembled WGS sequence"/>
</dbReference>
<feature type="compositionally biased region" description="Pro residues" evidence="1">
    <location>
        <begin position="163"/>
        <end position="172"/>
    </location>
</feature>
<feature type="chain" id="PRO_5040155527" description="Peptide-binding protein" evidence="2">
    <location>
        <begin position="27"/>
        <end position="172"/>
    </location>
</feature>
<feature type="compositionally biased region" description="Basic and acidic residues" evidence="1">
    <location>
        <begin position="140"/>
        <end position="150"/>
    </location>
</feature>
<evidence type="ECO:0000313" key="3">
    <source>
        <dbReference type="EMBL" id="CAG4891590.1"/>
    </source>
</evidence>
<feature type="region of interest" description="Disordered" evidence="1">
    <location>
        <begin position="69"/>
        <end position="172"/>
    </location>
</feature>
<dbReference type="RefSeq" id="WP_228875442.1">
    <property type="nucleotide sequence ID" value="NZ_CAJQYX010000003.1"/>
</dbReference>
<sequence length="172" mass="18262">MNAGYSKGLHWLLGALFALMAAFAFAKPSPAPHGDASRGPAHGGGFFRPVQQNAAGGGHWYGLQPGTRVSQGDRNLGTARRPALAYDGSPRLTAQDRPFRADGEPVRYAGAITPVSTEGRPVPRPPANAPVVRTGSIRADVARYNEERGAVRSIPHPPDDVPRPPTPSPYRN</sequence>
<keyword evidence="2" id="KW-0732">Signal</keyword>
<evidence type="ECO:0000313" key="4">
    <source>
        <dbReference type="Proteomes" id="UP000789704"/>
    </source>
</evidence>
<reference evidence="3" key="1">
    <citation type="submission" date="2021-04" db="EMBL/GenBank/DDBJ databases">
        <authorList>
            <person name="Vanwijnsberghe S."/>
        </authorList>
    </citation>
    <scope>NUCLEOTIDE SEQUENCE</scope>
    <source>
        <strain evidence="3">LMG 31841</strain>
    </source>
</reference>